<evidence type="ECO:0000256" key="3">
    <source>
        <dbReference type="ARBA" id="ARBA00022737"/>
    </source>
</evidence>
<dbReference type="PANTHER" id="PTHR24186:SF50">
    <property type="entry name" value="ANKYRIN REPEAT-CONTAINING PROTEIN ITN1-LIKE ISOFORM X1"/>
    <property type="match status" value="1"/>
</dbReference>
<dbReference type="InterPro" id="IPR036770">
    <property type="entry name" value="Ankyrin_rpt-contain_sf"/>
</dbReference>
<feature type="transmembrane region" description="Helical" evidence="8">
    <location>
        <begin position="530"/>
        <end position="552"/>
    </location>
</feature>
<feature type="transmembrane region" description="Helical" evidence="8">
    <location>
        <begin position="426"/>
        <end position="446"/>
    </location>
</feature>
<dbReference type="GO" id="GO:0005886">
    <property type="term" value="C:plasma membrane"/>
    <property type="evidence" value="ECO:0007669"/>
    <property type="project" value="TreeGrafter"/>
</dbReference>
<protein>
    <recommendedName>
        <fullName evidence="9">PGG domain-containing protein</fullName>
    </recommendedName>
</protein>
<evidence type="ECO:0000256" key="2">
    <source>
        <dbReference type="ARBA" id="ARBA00022692"/>
    </source>
</evidence>
<keyword evidence="3" id="KW-0677">Repeat</keyword>
<evidence type="ECO:0000256" key="7">
    <source>
        <dbReference type="PROSITE-ProRule" id="PRU00023"/>
    </source>
</evidence>
<comment type="subcellular location">
    <subcellularLocation>
        <location evidence="1">Membrane</location>
        <topology evidence="1">Multi-pass membrane protein</topology>
    </subcellularLocation>
</comment>
<dbReference type="Pfam" id="PF12796">
    <property type="entry name" value="Ank_2"/>
    <property type="match status" value="3"/>
</dbReference>
<dbReference type="Pfam" id="PF13962">
    <property type="entry name" value="PGG"/>
    <property type="match status" value="1"/>
</dbReference>
<gene>
    <name evidence="10" type="ORF">AARE701A_LOCUS6322</name>
</gene>
<sequence>MEWRLLNAAAAGDIRLLDLTTFHQSEFDKRTPHNNNVLHIAAKHQRLDFATAILNLCPSLLLGENNNGDTPLHVAASVGSFEVSKLLVNSANQVTSDVENRGLTDTRMQLLRSTNKQNDTALHVALKNRHVDVAKFFVEEDTRLLMLDMVNSNIVSPLYLAIERGLFNIADIILEISPLVSCKGRKGLNALHAAVDSDIVSTGFLRKLMEKRPEMIKQVDVIGWTPLHYSVWLGKTKITQLLLQQDSSAAYISDKEGQCALHLAASTGQIGAYRELVCSCPYVWELVDGKGRTSLHSAVISGQRGIIHCILEMPEISLYLLNASDDADGNTPLHLSVSHKCYSILLLLLRNKRVDKHVMNHNHFTAAELFYTQKQEIRIKVAMIYYALQRYYKHPSQQHNLETKKKQEKADLEVSNERDDGAMYEVHLIVAVLVATVAFAAAFQLPGGYKPDGTPALMDEPAFKCFLVFDTIAFCFSVTTVYFLFYASRDGYRAHSAFLYMSALLMVVSLIAMASAFVSGMYLISSRSRGLATIPFLMAGFFVLHGFIYWFIDPRGSYVIGLERPRRFLRKLVYGNTLFHNLVHE</sequence>
<dbReference type="Gene3D" id="1.25.40.20">
    <property type="entry name" value="Ankyrin repeat-containing domain"/>
    <property type="match status" value="3"/>
</dbReference>
<dbReference type="InterPro" id="IPR026961">
    <property type="entry name" value="PGG_dom"/>
</dbReference>
<dbReference type="EMBL" id="LR999453">
    <property type="protein sequence ID" value="CAE5966109.1"/>
    <property type="molecule type" value="Genomic_DNA"/>
</dbReference>
<evidence type="ECO:0000256" key="6">
    <source>
        <dbReference type="ARBA" id="ARBA00023136"/>
    </source>
</evidence>
<dbReference type="AlphaFoldDB" id="A0A8S1ZSI8"/>
<keyword evidence="5 7" id="KW-0040">ANK repeat</keyword>
<evidence type="ECO:0000256" key="4">
    <source>
        <dbReference type="ARBA" id="ARBA00022989"/>
    </source>
</evidence>
<reference evidence="10" key="1">
    <citation type="submission" date="2021-01" db="EMBL/GenBank/DDBJ databases">
        <authorList>
            <person name="Bezrukov I."/>
        </authorList>
    </citation>
    <scope>NUCLEOTIDE SEQUENCE</scope>
</reference>
<keyword evidence="11" id="KW-1185">Reference proteome</keyword>
<feature type="repeat" description="ANK" evidence="7">
    <location>
        <begin position="222"/>
        <end position="254"/>
    </location>
</feature>
<name>A0A8S1ZSI8_ARAAE</name>
<evidence type="ECO:0000256" key="1">
    <source>
        <dbReference type="ARBA" id="ARBA00004141"/>
    </source>
</evidence>
<feature type="domain" description="PGG" evidence="9">
    <location>
        <begin position="424"/>
        <end position="523"/>
    </location>
</feature>
<dbReference type="PROSITE" id="PS50297">
    <property type="entry name" value="ANK_REP_REGION"/>
    <property type="match status" value="1"/>
</dbReference>
<feature type="repeat" description="ANK" evidence="7">
    <location>
        <begin position="67"/>
        <end position="99"/>
    </location>
</feature>
<dbReference type="PANTHER" id="PTHR24186">
    <property type="entry name" value="PROTEIN PHOSPHATASE 1 REGULATORY SUBUNIT"/>
    <property type="match status" value="1"/>
</dbReference>
<organism evidence="10 11">
    <name type="scientific">Arabidopsis arenosa</name>
    <name type="common">Sand rock-cress</name>
    <name type="synonym">Cardaminopsis arenosa</name>
    <dbReference type="NCBI Taxonomy" id="38785"/>
    <lineage>
        <taxon>Eukaryota</taxon>
        <taxon>Viridiplantae</taxon>
        <taxon>Streptophyta</taxon>
        <taxon>Embryophyta</taxon>
        <taxon>Tracheophyta</taxon>
        <taxon>Spermatophyta</taxon>
        <taxon>Magnoliopsida</taxon>
        <taxon>eudicotyledons</taxon>
        <taxon>Gunneridae</taxon>
        <taxon>Pentapetalae</taxon>
        <taxon>rosids</taxon>
        <taxon>malvids</taxon>
        <taxon>Brassicales</taxon>
        <taxon>Brassicaceae</taxon>
        <taxon>Camelineae</taxon>
        <taxon>Arabidopsis</taxon>
    </lineage>
</organism>
<evidence type="ECO:0000259" key="9">
    <source>
        <dbReference type="Pfam" id="PF13962"/>
    </source>
</evidence>
<evidence type="ECO:0000313" key="10">
    <source>
        <dbReference type="EMBL" id="CAE5966109.1"/>
    </source>
</evidence>
<dbReference type="Proteomes" id="UP000682877">
    <property type="component" value="Chromosome 3"/>
</dbReference>
<accession>A0A8S1ZSI8</accession>
<dbReference type="SMART" id="SM00248">
    <property type="entry name" value="ANK"/>
    <property type="match status" value="8"/>
</dbReference>
<proteinExistence type="predicted"/>
<evidence type="ECO:0000313" key="11">
    <source>
        <dbReference type="Proteomes" id="UP000682877"/>
    </source>
</evidence>
<evidence type="ECO:0000256" key="5">
    <source>
        <dbReference type="ARBA" id="ARBA00023043"/>
    </source>
</evidence>
<keyword evidence="2 8" id="KW-0812">Transmembrane</keyword>
<dbReference type="PROSITE" id="PS50088">
    <property type="entry name" value="ANK_REPEAT"/>
    <property type="match status" value="2"/>
</dbReference>
<feature type="transmembrane region" description="Helical" evidence="8">
    <location>
        <begin position="466"/>
        <end position="485"/>
    </location>
</feature>
<dbReference type="InterPro" id="IPR002110">
    <property type="entry name" value="Ankyrin_rpt"/>
</dbReference>
<keyword evidence="6 8" id="KW-0472">Membrane</keyword>
<evidence type="ECO:0000256" key="8">
    <source>
        <dbReference type="SAM" id="Phobius"/>
    </source>
</evidence>
<feature type="transmembrane region" description="Helical" evidence="8">
    <location>
        <begin position="497"/>
        <end position="524"/>
    </location>
</feature>
<dbReference type="Pfam" id="PF00023">
    <property type="entry name" value="Ank"/>
    <property type="match status" value="1"/>
</dbReference>
<keyword evidence="4 8" id="KW-1133">Transmembrane helix</keyword>
<dbReference type="SUPFAM" id="SSF48403">
    <property type="entry name" value="Ankyrin repeat"/>
    <property type="match status" value="2"/>
</dbReference>